<dbReference type="PANTHER" id="PTHR42693:SF33">
    <property type="entry name" value="ARYLSULFATASE"/>
    <property type="match status" value="1"/>
</dbReference>
<dbReference type="InterPro" id="IPR017850">
    <property type="entry name" value="Alkaline_phosphatase_core_sf"/>
</dbReference>
<dbReference type="Proteomes" id="UP000282084">
    <property type="component" value="Unassembled WGS sequence"/>
</dbReference>
<protein>
    <submittedName>
        <fullName evidence="4">Arylsulfatase A-like enzyme</fullName>
    </submittedName>
</protein>
<evidence type="ECO:0000256" key="2">
    <source>
        <dbReference type="SAM" id="MobiDB-lite"/>
    </source>
</evidence>
<dbReference type="EMBL" id="RBXO01000001">
    <property type="protein sequence ID" value="RKT53815.1"/>
    <property type="molecule type" value="Genomic_DNA"/>
</dbReference>
<gene>
    <name evidence="4" type="ORF">C8E97_2397</name>
</gene>
<dbReference type="GO" id="GO:0004065">
    <property type="term" value="F:arylsulfatase activity"/>
    <property type="evidence" value="ECO:0007669"/>
    <property type="project" value="TreeGrafter"/>
</dbReference>
<evidence type="ECO:0000313" key="5">
    <source>
        <dbReference type="Proteomes" id="UP000282084"/>
    </source>
</evidence>
<evidence type="ECO:0000256" key="1">
    <source>
        <dbReference type="ARBA" id="ARBA00008779"/>
    </source>
</evidence>
<sequence length="392" mass="42938">MAPKDLVLISLDTLRADVAYAGIFPAIERLRRSGTTFTQAISPAPLTPVSHATVLTGRQPAGHGVRHLFRERVDEAVPTLAEVLRGHGYSTGAVVASPGMNAWYGFSRGFDEYDDWIPPLADGRDALHVVDVELRGTAMKRAPLVTERALRWYESAPGPRFLFAHYFDSHWPYEPPEDVSSEVNNPYEGEVAYMDRSLGHLLDGLVDRGLDLDHAVVALFSDHGEDLGGWYPDDHAGDCGHPEERGHGALLFDVTQRVPLVVSAPGAAAAGAEVGTQVRLVDVMSTVLELLGVPPVPSDGRSLVPHLTGAPQPDLPAHCETFYREELADSDSRWNHLRPLAAVRRPDHKVVWEHGTDNVELYDLRADPGEKEPYRFHTPAEPVAPPVPEAID</sequence>
<feature type="region of interest" description="Disordered" evidence="2">
    <location>
        <begin position="370"/>
        <end position="392"/>
    </location>
</feature>
<proteinExistence type="inferred from homology"/>
<feature type="compositionally biased region" description="Pro residues" evidence="2">
    <location>
        <begin position="382"/>
        <end position="392"/>
    </location>
</feature>
<dbReference type="Gene3D" id="3.40.720.10">
    <property type="entry name" value="Alkaline Phosphatase, subunit A"/>
    <property type="match status" value="2"/>
</dbReference>
<comment type="similarity">
    <text evidence="1">Belongs to the sulfatase family.</text>
</comment>
<evidence type="ECO:0000259" key="3">
    <source>
        <dbReference type="Pfam" id="PF00884"/>
    </source>
</evidence>
<organism evidence="4 5">
    <name type="scientific">Saccharothrix australiensis</name>
    <dbReference type="NCBI Taxonomy" id="2072"/>
    <lineage>
        <taxon>Bacteria</taxon>
        <taxon>Bacillati</taxon>
        <taxon>Actinomycetota</taxon>
        <taxon>Actinomycetes</taxon>
        <taxon>Pseudonocardiales</taxon>
        <taxon>Pseudonocardiaceae</taxon>
        <taxon>Saccharothrix</taxon>
    </lineage>
</organism>
<dbReference type="CDD" id="cd16148">
    <property type="entry name" value="sulfatase_like"/>
    <property type="match status" value="1"/>
</dbReference>
<comment type="caution">
    <text evidence="4">The sequence shown here is derived from an EMBL/GenBank/DDBJ whole genome shotgun (WGS) entry which is preliminary data.</text>
</comment>
<dbReference type="InterPro" id="IPR050738">
    <property type="entry name" value="Sulfatase"/>
</dbReference>
<dbReference type="AlphaFoldDB" id="A0A495VZK3"/>
<name>A0A495VZK3_9PSEU</name>
<dbReference type="InterPro" id="IPR000917">
    <property type="entry name" value="Sulfatase_N"/>
</dbReference>
<dbReference type="RefSeq" id="WP_211346978.1">
    <property type="nucleotide sequence ID" value="NZ_RBXO01000001.1"/>
</dbReference>
<evidence type="ECO:0000313" key="4">
    <source>
        <dbReference type="EMBL" id="RKT53815.1"/>
    </source>
</evidence>
<accession>A0A495VZK3</accession>
<dbReference type="PANTHER" id="PTHR42693">
    <property type="entry name" value="ARYLSULFATASE FAMILY MEMBER"/>
    <property type="match status" value="1"/>
</dbReference>
<dbReference type="SUPFAM" id="SSF53649">
    <property type="entry name" value="Alkaline phosphatase-like"/>
    <property type="match status" value="1"/>
</dbReference>
<feature type="domain" description="Sulfatase N-terminal" evidence="3">
    <location>
        <begin position="5"/>
        <end position="293"/>
    </location>
</feature>
<dbReference type="Pfam" id="PF00884">
    <property type="entry name" value="Sulfatase"/>
    <property type="match status" value="1"/>
</dbReference>
<keyword evidence="5" id="KW-1185">Reference proteome</keyword>
<reference evidence="4 5" key="1">
    <citation type="submission" date="2018-10" db="EMBL/GenBank/DDBJ databases">
        <title>Sequencing the genomes of 1000 actinobacteria strains.</title>
        <authorList>
            <person name="Klenk H.-P."/>
        </authorList>
    </citation>
    <scope>NUCLEOTIDE SEQUENCE [LARGE SCALE GENOMIC DNA]</scope>
    <source>
        <strain evidence="4 5">DSM 43800</strain>
    </source>
</reference>